<dbReference type="STRING" id="1519643.SAMN06295933_1499"/>
<dbReference type="GO" id="GO:0006520">
    <property type="term" value="P:amino acid metabolic process"/>
    <property type="evidence" value="ECO:0007669"/>
    <property type="project" value="InterPro"/>
</dbReference>
<dbReference type="InterPro" id="IPR015421">
    <property type="entry name" value="PyrdxlP-dep_Trfase_major"/>
</dbReference>
<dbReference type="RefSeq" id="WP_085100586.1">
    <property type="nucleotide sequence ID" value="NZ_FWZU01000002.1"/>
</dbReference>
<dbReference type="GO" id="GO:0016829">
    <property type="term" value="F:lyase activity"/>
    <property type="evidence" value="ECO:0007669"/>
    <property type="project" value="InterPro"/>
</dbReference>
<name>A0A1X7D0Q8_9BACT</name>
<dbReference type="InterPro" id="IPR015422">
    <property type="entry name" value="PyrdxlP-dep_Trfase_small"/>
</dbReference>
<feature type="domain" description="Aromatic amino acid beta-eliminating lyase/threonine aldolase" evidence="4">
    <location>
        <begin position="4"/>
        <end position="290"/>
    </location>
</feature>
<keyword evidence="3" id="KW-0663">Pyridoxal phosphate</keyword>
<evidence type="ECO:0000256" key="2">
    <source>
        <dbReference type="ARBA" id="ARBA00006966"/>
    </source>
</evidence>
<dbReference type="SUPFAM" id="SSF53383">
    <property type="entry name" value="PLP-dependent transferases"/>
    <property type="match status" value="1"/>
</dbReference>
<dbReference type="Gene3D" id="3.90.1150.10">
    <property type="entry name" value="Aspartate Aminotransferase, domain 1"/>
    <property type="match status" value="1"/>
</dbReference>
<evidence type="ECO:0000313" key="5">
    <source>
        <dbReference type="EMBL" id="SMF06527.1"/>
    </source>
</evidence>
<dbReference type="PANTHER" id="PTHR48097:SF5">
    <property type="entry name" value="LOW SPECIFICITY L-THREONINE ALDOLASE"/>
    <property type="match status" value="1"/>
</dbReference>
<evidence type="ECO:0000256" key="1">
    <source>
        <dbReference type="ARBA" id="ARBA00001933"/>
    </source>
</evidence>
<dbReference type="Proteomes" id="UP000192906">
    <property type="component" value="Unassembled WGS sequence"/>
</dbReference>
<dbReference type="InterPro" id="IPR015424">
    <property type="entry name" value="PyrdxlP-dep_Trfase"/>
</dbReference>
<comment type="similarity">
    <text evidence="2">Belongs to the threonine aldolase family.</text>
</comment>
<dbReference type="EMBL" id="FWZU01000002">
    <property type="protein sequence ID" value="SMF06527.1"/>
    <property type="molecule type" value="Genomic_DNA"/>
</dbReference>
<organism evidence="5 6">
    <name type="scientific">Desulfovibrio gilichinskyi</name>
    <dbReference type="NCBI Taxonomy" id="1519643"/>
    <lineage>
        <taxon>Bacteria</taxon>
        <taxon>Pseudomonadati</taxon>
        <taxon>Thermodesulfobacteriota</taxon>
        <taxon>Desulfovibrionia</taxon>
        <taxon>Desulfovibrionales</taxon>
        <taxon>Desulfovibrionaceae</taxon>
        <taxon>Desulfovibrio</taxon>
    </lineage>
</organism>
<protein>
    <submittedName>
        <fullName evidence="5">L-threonine aldolase</fullName>
    </submittedName>
</protein>
<dbReference type="Gene3D" id="3.40.640.10">
    <property type="entry name" value="Type I PLP-dependent aspartate aminotransferase-like (Major domain)"/>
    <property type="match status" value="1"/>
</dbReference>
<sequence>MRAFASDNYAGVHPSIMKEIISVNSDDMSSYGNDPVSEAALELFAKHFGSDAKIFFMATGTATNTLILKHITNSWNSVICADTAHINVDECGAVEAVAGIKIAHAEAVHGKLSVESIAPLLAGRKDVHQSQPAVISITQNTELGTVYTLAEIKAICDYAHKHGLLVHMDGARLSNAAVALGTGFKEMTVDCGVDVLSFGGTKNGCMCAEAAVFINSKIGKDFEFVRKQGMQLISKMRYVGAQFKALLTDELWKENAARANELATLLAHKVQEVSEVKITRPVEANAVFAIVPPHVIPKLQEKFPFYVWDESASEVRWMTSWATTDQDIDNFVSALKTLI</sequence>
<dbReference type="PANTHER" id="PTHR48097">
    <property type="entry name" value="L-THREONINE ALDOLASE-RELATED"/>
    <property type="match status" value="1"/>
</dbReference>
<dbReference type="AlphaFoldDB" id="A0A1X7D0Q8"/>
<accession>A0A1X7D0Q8</accession>
<dbReference type="OrthoDB" id="9774495at2"/>
<keyword evidence="6" id="KW-1185">Reference proteome</keyword>
<comment type="cofactor">
    <cofactor evidence="1">
        <name>pyridoxal 5'-phosphate</name>
        <dbReference type="ChEBI" id="CHEBI:597326"/>
    </cofactor>
</comment>
<evidence type="ECO:0000313" key="6">
    <source>
        <dbReference type="Proteomes" id="UP000192906"/>
    </source>
</evidence>
<dbReference type="InterPro" id="IPR001597">
    <property type="entry name" value="ArAA_b-elim_lyase/Thr_aldolase"/>
</dbReference>
<reference evidence="6" key="1">
    <citation type="submission" date="2017-04" db="EMBL/GenBank/DDBJ databases">
        <authorList>
            <person name="Varghese N."/>
            <person name="Submissions S."/>
        </authorList>
    </citation>
    <scope>NUCLEOTIDE SEQUENCE [LARGE SCALE GENOMIC DNA]</scope>
    <source>
        <strain evidence="6">K3S</strain>
    </source>
</reference>
<gene>
    <name evidence="5" type="ORF">SAMN06295933_1499</name>
</gene>
<evidence type="ECO:0000259" key="4">
    <source>
        <dbReference type="Pfam" id="PF01212"/>
    </source>
</evidence>
<dbReference type="Pfam" id="PF01212">
    <property type="entry name" value="Beta_elim_lyase"/>
    <property type="match status" value="1"/>
</dbReference>
<proteinExistence type="inferred from homology"/>
<evidence type="ECO:0000256" key="3">
    <source>
        <dbReference type="ARBA" id="ARBA00022898"/>
    </source>
</evidence>